<keyword evidence="3" id="KW-0812">Transmembrane</keyword>
<dbReference type="InterPro" id="IPR000326">
    <property type="entry name" value="PAP2/HPO"/>
</dbReference>
<dbReference type="SMART" id="SM00046">
    <property type="entry name" value="DAGKc"/>
    <property type="match status" value="1"/>
</dbReference>
<sequence length="467" mass="50401">MNLAEIDRRAFEDVAAAELRGLEFVLPRLGKIADHGVLWFGLAGTLGLTGIPALRRGALRGVIAIGLASPSINLLGKQLFRRRRPLVHNVPPMRILRIPGSHSFPSGHSASAAAFATAMVLEAPKRVSLPVVGLAASVAFSRIYTGAHYPGDVLAGILSGVAAGLTTRLFWPVPARAHVAHFDRVIEHRDPQGAGVVVVTNNDPETIADLRNELPHAEFTDCQGDLEGKLEEAAGRARVLAVCGGDGTVGTAASAALRHGVPLLVLPLGTLNHFAKTLGIETVSDALDAYWSGSLAYVDVATLNNVPFLNTASFGAYSEMVDRRERMQKRIGKWPALAVAAFRVLRRATPVDVVVNGEPRQVWLAFIGNCEYGKRGAVPTARDNLTDALLDIRLVSVKRRLRRLRALAVVLAGRMWPLSDYESWVSQSLTIEADAPLRVAHDGETENARPPIVFRKHPKRLSVFVPI</sequence>
<dbReference type="InterPro" id="IPR017438">
    <property type="entry name" value="ATP-NAD_kinase_N"/>
</dbReference>
<dbReference type="SUPFAM" id="SSF48317">
    <property type="entry name" value="Acid phosphatase/Vanadium-dependent haloperoxidase"/>
    <property type="match status" value="1"/>
</dbReference>
<dbReference type="Gene3D" id="1.20.144.10">
    <property type="entry name" value="Phosphatidic acid phosphatase type 2/haloperoxidase"/>
    <property type="match status" value="1"/>
</dbReference>
<proteinExistence type="predicted"/>
<keyword evidence="4" id="KW-0378">Hydrolase</keyword>
<evidence type="ECO:0000256" key="5">
    <source>
        <dbReference type="ARBA" id="ARBA00022989"/>
    </source>
</evidence>
<dbReference type="Pfam" id="PF01569">
    <property type="entry name" value="PAP2"/>
    <property type="match status" value="1"/>
</dbReference>
<dbReference type="Pfam" id="PF00781">
    <property type="entry name" value="DAGK_cat"/>
    <property type="match status" value="1"/>
</dbReference>
<evidence type="ECO:0000313" key="8">
    <source>
        <dbReference type="EMBL" id="GAA2729166.1"/>
    </source>
</evidence>
<dbReference type="InterPro" id="IPR001206">
    <property type="entry name" value="Diacylglycerol_kinase_cat_dom"/>
</dbReference>
<dbReference type="InterPro" id="IPR045540">
    <property type="entry name" value="YegS/DAGK_C"/>
</dbReference>
<gene>
    <name evidence="8" type="ORF">GCM10010439_38990</name>
</gene>
<protein>
    <submittedName>
        <fullName evidence="8">Bifunctional phosphatase PAP2/diacylglycerol kinase family protein</fullName>
    </submittedName>
</protein>
<dbReference type="Pfam" id="PF19279">
    <property type="entry name" value="YegS_C"/>
    <property type="match status" value="1"/>
</dbReference>
<dbReference type="InterPro" id="IPR036938">
    <property type="entry name" value="PAP2/HPO_sf"/>
</dbReference>
<dbReference type="GO" id="GO:0016301">
    <property type="term" value="F:kinase activity"/>
    <property type="evidence" value="ECO:0007669"/>
    <property type="project" value="UniProtKB-KW"/>
</dbReference>
<keyword evidence="8" id="KW-0418">Kinase</keyword>
<keyword evidence="6" id="KW-0472">Membrane</keyword>
<dbReference type="Proteomes" id="UP001501842">
    <property type="component" value="Unassembled WGS sequence"/>
</dbReference>
<comment type="caution">
    <text evidence="8">The sequence shown here is derived from an EMBL/GenBank/DDBJ whole genome shotgun (WGS) entry which is preliminary data.</text>
</comment>
<evidence type="ECO:0000256" key="6">
    <source>
        <dbReference type="ARBA" id="ARBA00023136"/>
    </source>
</evidence>
<comment type="subcellular location">
    <subcellularLocation>
        <location evidence="1">Cell membrane</location>
        <topology evidence="1">Multi-pass membrane protein</topology>
    </subcellularLocation>
</comment>
<dbReference type="Gene3D" id="2.60.200.40">
    <property type="match status" value="1"/>
</dbReference>
<evidence type="ECO:0000256" key="2">
    <source>
        <dbReference type="ARBA" id="ARBA00022475"/>
    </source>
</evidence>
<evidence type="ECO:0000256" key="4">
    <source>
        <dbReference type="ARBA" id="ARBA00022801"/>
    </source>
</evidence>
<keyword evidence="2" id="KW-1003">Cell membrane</keyword>
<keyword evidence="9" id="KW-1185">Reference proteome</keyword>
<feature type="domain" description="DAGKc" evidence="7">
    <location>
        <begin position="229"/>
        <end position="307"/>
    </location>
</feature>
<keyword evidence="8" id="KW-0808">Transferase</keyword>
<evidence type="ECO:0000313" key="9">
    <source>
        <dbReference type="Proteomes" id="UP001501842"/>
    </source>
</evidence>
<dbReference type="EMBL" id="BAAATZ010000015">
    <property type="protein sequence ID" value="GAA2729166.1"/>
    <property type="molecule type" value="Genomic_DNA"/>
</dbReference>
<organism evidence="8 9">
    <name type="scientific">Actinocorallia aurantiaca</name>
    <dbReference type="NCBI Taxonomy" id="46204"/>
    <lineage>
        <taxon>Bacteria</taxon>
        <taxon>Bacillati</taxon>
        <taxon>Actinomycetota</taxon>
        <taxon>Actinomycetes</taxon>
        <taxon>Streptosporangiales</taxon>
        <taxon>Thermomonosporaceae</taxon>
        <taxon>Actinocorallia</taxon>
    </lineage>
</organism>
<dbReference type="SUPFAM" id="SSF111331">
    <property type="entry name" value="NAD kinase/diacylglycerol kinase-like"/>
    <property type="match status" value="1"/>
</dbReference>
<reference evidence="8 9" key="1">
    <citation type="journal article" date="2019" name="Int. J. Syst. Evol. Microbiol.">
        <title>The Global Catalogue of Microorganisms (GCM) 10K type strain sequencing project: providing services to taxonomists for standard genome sequencing and annotation.</title>
        <authorList>
            <consortium name="The Broad Institute Genomics Platform"/>
            <consortium name="The Broad Institute Genome Sequencing Center for Infectious Disease"/>
            <person name="Wu L."/>
            <person name="Ma J."/>
        </authorList>
    </citation>
    <scope>NUCLEOTIDE SEQUENCE [LARGE SCALE GENOMIC DNA]</scope>
    <source>
        <strain evidence="8 9">JCM 8201</strain>
    </source>
</reference>
<dbReference type="CDD" id="cd01610">
    <property type="entry name" value="PAP2_like"/>
    <property type="match status" value="1"/>
</dbReference>
<dbReference type="RefSeq" id="WP_344451943.1">
    <property type="nucleotide sequence ID" value="NZ_BAAATZ010000015.1"/>
</dbReference>
<dbReference type="Gene3D" id="3.40.50.10330">
    <property type="entry name" value="Probable inorganic polyphosphate/atp-NAD kinase, domain 1"/>
    <property type="match status" value="1"/>
</dbReference>
<dbReference type="PROSITE" id="PS50146">
    <property type="entry name" value="DAGK"/>
    <property type="match status" value="1"/>
</dbReference>
<keyword evidence="5" id="KW-1133">Transmembrane helix</keyword>
<evidence type="ECO:0000259" key="7">
    <source>
        <dbReference type="PROSITE" id="PS50146"/>
    </source>
</evidence>
<evidence type="ECO:0000256" key="3">
    <source>
        <dbReference type="ARBA" id="ARBA00022692"/>
    </source>
</evidence>
<dbReference type="SMART" id="SM00014">
    <property type="entry name" value="acidPPc"/>
    <property type="match status" value="1"/>
</dbReference>
<name>A0ABN3UF01_9ACTN</name>
<evidence type="ECO:0000256" key="1">
    <source>
        <dbReference type="ARBA" id="ARBA00004651"/>
    </source>
</evidence>
<dbReference type="PANTHER" id="PTHR14969:SF62">
    <property type="entry name" value="DECAPRENYLPHOSPHORYL-5-PHOSPHORIBOSE PHOSPHATASE RV3807C-RELATED"/>
    <property type="match status" value="1"/>
</dbReference>
<dbReference type="InterPro" id="IPR016064">
    <property type="entry name" value="NAD/diacylglycerol_kinase_sf"/>
</dbReference>
<accession>A0ABN3UF01</accession>
<dbReference type="PANTHER" id="PTHR14969">
    <property type="entry name" value="SPHINGOSINE-1-PHOSPHATE PHOSPHOHYDROLASE"/>
    <property type="match status" value="1"/>
</dbReference>